<feature type="domain" description="PDZ" evidence="2">
    <location>
        <begin position="430"/>
        <end position="514"/>
    </location>
</feature>
<evidence type="ECO:0000313" key="3">
    <source>
        <dbReference type="EMBL" id="GHO93829.1"/>
    </source>
</evidence>
<accession>A0A8J3ILP5</accession>
<dbReference type="InterPro" id="IPR036034">
    <property type="entry name" value="PDZ_sf"/>
</dbReference>
<dbReference type="InterPro" id="IPR001478">
    <property type="entry name" value="PDZ"/>
</dbReference>
<sequence>MQPANYMTDQLGLIEIIPTSLWDRLTLSVPTGFSLEIFRSGRYLATLTPEDMSRRWDLDVVMTGDTILKVNLGYRHHTFRGELRSTDGLVRAYEIDLRLHISNAPLFALEYLQKSDPILLAQKEVTLQLELYAQGRNHNSMNEAEIRTIAQRDFSRSLEQYCGISVDQIIRAYLQPASSYTEIQTIRESTMVEEVRLNDQAHLEGLRLRNEVPLQRMREEQEIAFRVRDIRLAEMTDRYRNRQRISEAIGEGAAARIRDQFRRGYNLGEIRDENPEIEGLLQTSIQEGTTRQIPFEQRAQLPERTGQTLPSRTSPPSPTPGQFSVTPRNVRQSSADDETWIEPPSLHITGRRQANSTPQGQDIDAITVPGCAPEYTDEIIDVEATPVPPDVSLPTAATIRVVSFREGQRPQPQPVPPPSVTPAGEPLTIGQLGIRLVNITEEQRSELPAQVAREIAFVVQNVVEDSLAQQAHIHPGDLLMEIADYPVTDEATLFLALNHLATSRAIKIRVLRDSQIVDLEETRPI</sequence>
<dbReference type="Gene3D" id="2.30.42.10">
    <property type="match status" value="1"/>
</dbReference>
<dbReference type="SMART" id="SM00228">
    <property type="entry name" value="PDZ"/>
    <property type="match status" value="1"/>
</dbReference>
<feature type="compositionally biased region" description="Polar residues" evidence="1">
    <location>
        <begin position="321"/>
        <end position="333"/>
    </location>
</feature>
<protein>
    <recommendedName>
        <fullName evidence="2">PDZ domain-containing protein</fullName>
    </recommendedName>
</protein>
<feature type="region of interest" description="Disordered" evidence="1">
    <location>
        <begin position="284"/>
        <end position="364"/>
    </location>
</feature>
<evidence type="ECO:0000259" key="2">
    <source>
        <dbReference type="SMART" id="SM00228"/>
    </source>
</evidence>
<dbReference type="RefSeq" id="WP_220204598.1">
    <property type="nucleotide sequence ID" value="NZ_BNJK01000001.1"/>
</dbReference>
<gene>
    <name evidence="3" type="ORF">KSF_038770</name>
</gene>
<evidence type="ECO:0000313" key="4">
    <source>
        <dbReference type="Proteomes" id="UP000597444"/>
    </source>
</evidence>
<dbReference type="SUPFAM" id="SSF50156">
    <property type="entry name" value="PDZ domain-like"/>
    <property type="match status" value="1"/>
</dbReference>
<dbReference type="AlphaFoldDB" id="A0A8J3ILP5"/>
<reference evidence="3" key="1">
    <citation type="submission" date="2020-10" db="EMBL/GenBank/DDBJ databases">
        <title>Taxonomic study of unclassified bacteria belonging to the class Ktedonobacteria.</title>
        <authorList>
            <person name="Yabe S."/>
            <person name="Wang C.M."/>
            <person name="Zheng Y."/>
            <person name="Sakai Y."/>
            <person name="Cavaletti L."/>
            <person name="Monciardini P."/>
            <person name="Donadio S."/>
        </authorList>
    </citation>
    <scope>NUCLEOTIDE SEQUENCE</scope>
    <source>
        <strain evidence="3">ID150040</strain>
    </source>
</reference>
<comment type="caution">
    <text evidence="3">The sequence shown here is derived from an EMBL/GenBank/DDBJ whole genome shotgun (WGS) entry which is preliminary data.</text>
</comment>
<evidence type="ECO:0000256" key="1">
    <source>
        <dbReference type="SAM" id="MobiDB-lite"/>
    </source>
</evidence>
<dbReference type="Pfam" id="PF13180">
    <property type="entry name" value="PDZ_2"/>
    <property type="match status" value="1"/>
</dbReference>
<organism evidence="3 4">
    <name type="scientific">Reticulibacter mediterranei</name>
    <dbReference type="NCBI Taxonomy" id="2778369"/>
    <lineage>
        <taxon>Bacteria</taxon>
        <taxon>Bacillati</taxon>
        <taxon>Chloroflexota</taxon>
        <taxon>Ktedonobacteria</taxon>
        <taxon>Ktedonobacterales</taxon>
        <taxon>Reticulibacteraceae</taxon>
        <taxon>Reticulibacter</taxon>
    </lineage>
</organism>
<dbReference type="Proteomes" id="UP000597444">
    <property type="component" value="Unassembled WGS sequence"/>
</dbReference>
<name>A0A8J3ILP5_9CHLR</name>
<proteinExistence type="predicted"/>
<keyword evidence="4" id="KW-1185">Reference proteome</keyword>
<dbReference type="EMBL" id="BNJK01000001">
    <property type="protein sequence ID" value="GHO93829.1"/>
    <property type="molecule type" value="Genomic_DNA"/>
</dbReference>